<dbReference type="Proteomes" id="UP000288361">
    <property type="component" value="Unassembled WGS sequence"/>
</dbReference>
<feature type="transmembrane region" description="Helical" evidence="1">
    <location>
        <begin position="179"/>
        <end position="196"/>
    </location>
</feature>
<organism evidence="2 3">
    <name type="scientific">Idiomarina piscisalsi</name>
    <dbReference type="NCBI Taxonomy" id="1096243"/>
    <lineage>
        <taxon>Bacteria</taxon>
        <taxon>Pseudomonadati</taxon>
        <taxon>Pseudomonadota</taxon>
        <taxon>Gammaproteobacteria</taxon>
        <taxon>Alteromonadales</taxon>
        <taxon>Idiomarinaceae</taxon>
        <taxon>Idiomarina</taxon>
    </lineage>
</organism>
<protein>
    <submittedName>
        <fullName evidence="2">Uncharacterized protein</fullName>
    </submittedName>
</protein>
<dbReference type="EMBL" id="PIQA01000018">
    <property type="protein sequence ID" value="RUO59615.1"/>
    <property type="molecule type" value="Genomic_DNA"/>
</dbReference>
<reference evidence="2 3" key="1">
    <citation type="journal article" date="2011" name="Front. Microbiol.">
        <title>Genomic signatures of strain selection and enhancement in Bacillus atrophaeus var. globigii, a historical biowarfare simulant.</title>
        <authorList>
            <person name="Gibbons H.S."/>
            <person name="Broomall S.M."/>
            <person name="McNew L.A."/>
            <person name="Daligault H."/>
            <person name="Chapman C."/>
            <person name="Bruce D."/>
            <person name="Karavis M."/>
            <person name="Krepps M."/>
            <person name="McGregor P.A."/>
            <person name="Hong C."/>
            <person name="Park K.H."/>
            <person name="Akmal A."/>
            <person name="Feldman A."/>
            <person name="Lin J.S."/>
            <person name="Chang W.E."/>
            <person name="Higgs B.W."/>
            <person name="Demirev P."/>
            <person name="Lindquist J."/>
            <person name="Liem A."/>
            <person name="Fochler E."/>
            <person name="Read T.D."/>
            <person name="Tapia R."/>
            <person name="Johnson S."/>
            <person name="Bishop-Lilly K.A."/>
            <person name="Detter C."/>
            <person name="Han C."/>
            <person name="Sozhamannan S."/>
            <person name="Rosenzweig C.N."/>
            <person name="Skowronski E.W."/>
        </authorList>
    </citation>
    <scope>NUCLEOTIDE SEQUENCE [LARGE SCALE GENOMIC DNA]</scope>
    <source>
        <strain evidence="2 3">TPS4-2</strain>
    </source>
</reference>
<gene>
    <name evidence="2" type="ORF">CWI73_12235</name>
</gene>
<feature type="transmembrane region" description="Helical" evidence="1">
    <location>
        <begin position="98"/>
        <end position="118"/>
    </location>
</feature>
<name>A0A432YFD9_9GAMM</name>
<feature type="transmembrane region" description="Helical" evidence="1">
    <location>
        <begin position="62"/>
        <end position="86"/>
    </location>
</feature>
<proteinExistence type="predicted"/>
<comment type="caution">
    <text evidence="2">The sequence shown here is derived from an EMBL/GenBank/DDBJ whole genome shotgun (WGS) entry which is preliminary data.</text>
</comment>
<keyword evidence="1" id="KW-0812">Transmembrane</keyword>
<dbReference type="AlphaFoldDB" id="A0A432YFD9"/>
<dbReference type="RefSeq" id="WP_126753040.1">
    <property type="nucleotide sequence ID" value="NZ_JBHUMT010000002.1"/>
</dbReference>
<evidence type="ECO:0000256" key="1">
    <source>
        <dbReference type="SAM" id="Phobius"/>
    </source>
</evidence>
<evidence type="ECO:0000313" key="2">
    <source>
        <dbReference type="EMBL" id="RUO59615.1"/>
    </source>
</evidence>
<keyword evidence="1" id="KW-0472">Membrane</keyword>
<evidence type="ECO:0000313" key="3">
    <source>
        <dbReference type="Proteomes" id="UP000288361"/>
    </source>
</evidence>
<accession>A0A432YFD9</accession>
<sequence>MNFDLLWPRLERKSGDSSTEKDLDLIKEADPGDFVDVALDEARRLYDHEQQRRSSADSKGGLYLGVATAFLASLITLSPLVINIIGESESALQSALSWLMLLTMSISAIVAFRCILWAKRALKVTSFRAISWKDLFEVGDEKFELTLFRNTLRCLRRNYDATNEKVTHVKMAEALLKSAWFWLILSLVVKLFYYLIDGSSSDSETIIFVISNSLQAA</sequence>
<keyword evidence="1" id="KW-1133">Transmembrane helix</keyword>